<keyword evidence="4" id="KW-1185">Reference proteome</keyword>
<reference evidence="3 4" key="1">
    <citation type="submission" date="2019-06" db="EMBL/GenBank/DDBJ databases">
        <title>Persicimonas caeni gen. nov., sp. nov., a predatory bacterium isolated from solar saltern.</title>
        <authorList>
            <person name="Wang S."/>
        </authorList>
    </citation>
    <scope>NUCLEOTIDE SEQUENCE [LARGE SCALE GENOMIC DNA]</scope>
    <source>
        <strain evidence="3 4">YN101</strain>
    </source>
</reference>
<feature type="transmembrane region" description="Helical" evidence="1">
    <location>
        <begin position="41"/>
        <end position="66"/>
    </location>
</feature>
<keyword evidence="1" id="KW-0472">Membrane</keyword>
<feature type="domain" description="Phosphatidic acid phosphatase type 2/haloperoxidase" evidence="2">
    <location>
        <begin position="127"/>
        <end position="237"/>
    </location>
</feature>
<dbReference type="Pfam" id="PF01569">
    <property type="entry name" value="PAP2"/>
    <property type="match status" value="1"/>
</dbReference>
<dbReference type="OrthoDB" id="9801622at2"/>
<feature type="transmembrane region" description="Helical" evidence="1">
    <location>
        <begin position="194"/>
        <end position="211"/>
    </location>
</feature>
<dbReference type="InterPro" id="IPR036938">
    <property type="entry name" value="PAP2/HPO_sf"/>
</dbReference>
<evidence type="ECO:0000313" key="4">
    <source>
        <dbReference type="Proteomes" id="UP000315995"/>
    </source>
</evidence>
<dbReference type="Proteomes" id="UP000315995">
    <property type="component" value="Chromosome"/>
</dbReference>
<accession>A0A4Y6PZ54</accession>
<proteinExistence type="predicted"/>
<evidence type="ECO:0000313" key="3">
    <source>
        <dbReference type="EMBL" id="QDG53449.1"/>
    </source>
</evidence>
<protein>
    <submittedName>
        <fullName evidence="3">Phosphatase PAP2 family protein</fullName>
    </submittedName>
</protein>
<feature type="transmembrane region" description="Helical" evidence="1">
    <location>
        <begin position="121"/>
        <end position="144"/>
    </location>
</feature>
<dbReference type="RefSeq" id="WP_141199905.1">
    <property type="nucleotide sequence ID" value="NZ_CP041186.1"/>
</dbReference>
<keyword evidence="1" id="KW-1133">Transmembrane helix</keyword>
<evidence type="ECO:0000256" key="1">
    <source>
        <dbReference type="SAM" id="Phobius"/>
    </source>
</evidence>
<feature type="transmembrane region" description="Helical" evidence="1">
    <location>
        <begin position="164"/>
        <end position="182"/>
    </location>
</feature>
<dbReference type="AlphaFoldDB" id="A0A4Y6PZ54"/>
<dbReference type="EMBL" id="CP041186">
    <property type="protein sequence ID" value="QDG53449.1"/>
    <property type="molecule type" value="Genomic_DNA"/>
</dbReference>
<dbReference type="InterPro" id="IPR000326">
    <property type="entry name" value="PAP2/HPO"/>
</dbReference>
<organism evidence="3 4">
    <name type="scientific">Persicimonas caeni</name>
    <dbReference type="NCBI Taxonomy" id="2292766"/>
    <lineage>
        <taxon>Bacteria</taxon>
        <taxon>Deltaproteobacteria</taxon>
        <taxon>Bradymonadales</taxon>
        <taxon>Bradymonadaceae</taxon>
        <taxon>Persicimonas</taxon>
    </lineage>
</organism>
<evidence type="ECO:0000259" key="2">
    <source>
        <dbReference type="SMART" id="SM00014"/>
    </source>
</evidence>
<name>A0A4Y6PZ54_PERCE</name>
<accession>A0A5B8YA19</accession>
<dbReference type="SUPFAM" id="SSF48317">
    <property type="entry name" value="Acid phosphatase/Vanadium-dependent haloperoxidase"/>
    <property type="match status" value="1"/>
</dbReference>
<dbReference type="Gene3D" id="1.20.144.10">
    <property type="entry name" value="Phosphatidic acid phosphatase type 2/haloperoxidase"/>
    <property type="match status" value="1"/>
</dbReference>
<dbReference type="SMART" id="SM00014">
    <property type="entry name" value="acidPPc"/>
    <property type="match status" value="1"/>
</dbReference>
<keyword evidence="1" id="KW-0812">Transmembrane</keyword>
<feature type="transmembrane region" description="Helical" evidence="1">
    <location>
        <begin position="223"/>
        <end position="243"/>
    </location>
</feature>
<gene>
    <name evidence="3" type="ORF">FIV42_22695</name>
</gene>
<sequence>MSTTQPHPTDDRWAATSFLSRCKDRFLKGWHDLPEDAAKHWLIVFAGGFALCLVLMGGMASGVKALSGGTHFAWEPNLLRWFEDSVPAAAAQWMSVLGNSIMLWPMMIFAAGMAAWRKKPLTALSIFPGYPVTQLIVFAGWWVWSRSSPTFLATSSTAKAFNAFPSGHVAHAVFAFGILSYLWWRVSDRPGEKLVAILVWIALAGSVSWGRVATAAHWPTDVLAAWVIGLAWLLVQVVALRIAEPRS</sequence>
<feature type="transmembrane region" description="Helical" evidence="1">
    <location>
        <begin position="86"/>
        <end position="109"/>
    </location>
</feature>